<keyword evidence="3" id="KW-0482">Metalloprotease</keyword>
<dbReference type="Gene3D" id="1.10.390.10">
    <property type="entry name" value="Neutral Protease Domain 2"/>
    <property type="match status" value="1"/>
</dbReference>
<dbReference type="AlphaFoldDB" id="A0A1W2GH98"/>
<dbReference type="Pfam" id="PF05299">
    <property type="entry name" value="Peptidase_M61"/>
    <property type="match status" value="1"/>
</dbReference>
<keyword evidence="3" id="KW-0378">Hydrolase</keyword>
<name>A0A1W2GH98_REIFA</name>
<protein>
    <submittedName>
        <fullName evidence="3">Predicted metalloprotease, contains C-terminal PDZ domain</fullName>
    </submittedName>
</protein>
<evidence type="ECO:0000313" key="3">
    <source>
        <dbReference type="EMBL" id="SMD36043.1"/>
    </source>
</evidence>
<dbReference type="Gene3D" id="2.60.40.3650">
    <property type="match status" value="1"/>
</dbReference>
<feature type="domain" description="Peptidase M61 N-terminal" evidence="2">
    <location>
        <begin position="15"/>
        <end position="187"/>
    </location>
</feature>
<keyword evidence="4" id="KW-1185">Reference proteome</keyword>
<dbReference type="Pfam" id="PF17899">
    <property type="entry name" value="Peptidase_M61_N"/>
    <property type="match status" value="1"/>
</dbReference>
<gene>
    <name evidence="3" type="ORF">SAMN04488029_2681</name>
</gene>
<dbReference type="GO" id="GO:0006508">
    <property type="term" value="P:proteolysis"/>
    <property type="evidence" value="ECO:0007669"/>
    <property type="project" value="UniProtKB-KW"/>
</dbReference>
<dbReference type="OrthoDB" id="9778516at2"/>
<dbReference type="InterPro" id="IPR040756">
    <property type="entry name" value="Peptidase_M61_N"/>
</dbReference>
<dbReference type="Proteomes" id="UP000192472">
    <property type="component" value="Unassembled WGS sequence"/>
</dbReference>
<organism evidence="3 4">
    <name type="scientific">Reichenbachiella faecimaris</name>
    <dbReference type="NCBI Taxonomy" id="692418"/>
    <lineage>
        <taxon>Bacteria</taxon>
        <taxon>Pseudomonadati</taxon>
        <taxon>Bacteroidota</taxon>
        <taxon>Cytophagia</taxon>
        <taxon>Cytophagales</taxon>
        <taxon>Reichenbachiellaceae</taxon>
        <taxon>Reichenbachiella</taxon>
    </lineage>
</organism>
<dbReference type="InterPro" id="IPR027268">
    <property type="entry name" value="Peptidase_M4/M1_CTD_sf"/>
</dbReference>
<evidence type="ECO:0000259" key="2">
    <source>
        <dbReference type="Pfam" id="PF17899"/>
    </source>
</evidence>
<accession>A0A1W2GH98</accession>
<evidence type="ECO:0000313" key="4">
    <source>
        <dbReference type="Proteomes" id="UP000192472"/>
    </source>
</evidence>
<proteinExistence type="predicted"/>
<reference evidence="3 4" key="1">
    <citation type="submission" date="2017-04" db="EMBL/GenBank/DDBJ databases">
        <authorList>
            <person name="Afonso C.L."/>
            <person name="Miller P.J."/>
            <person name="Scott M.A."/>
            <person name="Spackman E."/>
            <person name="Goraichik I."/>
            <person name="Dimitrov K.M."/>
            <person name="Suarez D.L."/>
            <person name="Swayne D.E."/>
        </authorList>
    </citation>
    <scope>NUCLEOTIDE SEQUENCE [LARGE SCALE GENOMIC DNA]</scope>
    <source>
        <strain evidence="3 4">DSM 26133</strain>
    </source>
</reference>
<keyword evidence="3" id="KW-0645">Protease</keyword>
<dbReference type="EMBL" id="FWYF01000003">
    <property type="protein sequence ID" value="SMD36043.1"/>
    <property type="molecule type" value="Genomic_DNA"/>
</dbReference>
<feature type="domain" description="Peptidase M61 catalytic" evidence="1">
    <location>
        <begin position="279"/>
        <end position="384"/>
    </location>
</feature>
<dbReference type="SUPFAM" id="SSF55486">
    <property type="entry name" value="Metalloproteases ('zincins'), catalytic domain"/>
    <property type="match status" value="1"/>
</dbReference>
<evidence type="ECO:0000259" key="1">
    <source>
        <dbReference type="Pfam" id="PF05299"/>
    </source>
</evidence>
<sequence>MLIVVSIRVSGQKLSYQVDVSDLDSYFKVTVNVDGKLSDKNKIYQFASTVPGTYQVMDIGRYVNDFRALDVKGNEIQVIKISTNQYELTKPKKVKTILYEVAETWDTPVEYHTIYKMCGTSLEKDHALINPHCLIGFLSGMQASPINLSIMYPRDWIVATALNKNDKGWFVAESFDHLIDSPFLLGRLSHVSRQMNQTKIEIFTYSKTDLINSESLMSSMVKMLEAAHEFLVDFPVDRYTFLYHFEDEIWGAWEHSFSSAYVFVEQPLTEEYVNTITTAATHEFFHIITPLNIHSDIVEQFNFESPIPSEHLWLYEGVTEWAAHMIQLRGGIYGLEQYLMQQQQKLINNEMFNQNYSLSELALKSYTEEGQVQYPNIYSKGAIIASLLDIRLLELSNGQRGLREVIIDLTREYGQHKAFFEDEFFNVFIDMTYPEIESFINNYIKGTRSLPIREYYEKLGVGYVEQSKTSEAVAELGYSVALKGGELVIVNLNNKTKSTGLNDWDKLVAINENKVNLENANEIIGAIIQLPFESEYNITVEKSDGQVITKKLILSGDTKAVRHEFEILSNPSEQQLKFRNVWMKNLPY</sequence>
<dbReference type="GO" id="GO:0008237">
    <property type="term" value="F:metallopeptidase activity"/>
    <property type="evidence" value="ECO:0007669"/>
    <property type="project" value="UniProtKB-KW"/>
</dbReference>
<dbReference type="InterPro" id="IPR007963">
    <property type="entry name" value="Peptidase_M61_catalytic"/>
</dbReference>
<dbReference type="STRING" id="692418.SAMN04488029_2681"/>